<gene>
    <name evidence="2" type="ORF">Daesc_002626</name>
</gene>
<name>A0AAX6MR60_9PEZI</name>
<accession>A0AAX6MR60</accession>
<organism evidence="2 3">
    <name type="scientific">Daldinia eschscholtzii</name>
    <dbReference type="NCBI Taxonomy" id="292717"/>
    <lineage>
        <taxon>Eukaryota</taxon>
        <taxon>Fungi</taxon>
        <taxon>Dikarya</taxon>
        <taxon>Ascomycota</taxon>
        <taxon>Pezizomycotina</taxon>
        <taxon>Sordariomycetes</taxon>
        <taxon>Xylariomycetidae</taxon>
        <taxon>Xylariales</taxon>
        <taxon>Hypoxylaceae</taxon>
        <taxon>Daldinia</taxon>
    </lineage>
</organism>
<reference evidence="2 3" key="1">
    <citation type="journal article" date="2024" name="Front Chem Biol">
        <title>Unveiling the potential of Daldinia eschscholtzii MFLUCC 19-0629 through bioactivity and bioinformatics studies for enhanced sustainable agriculture production.</title>
        <authorList>
            <person name="Brooks S."/>
            <person name="Weaver J.A."/>
            <person name="Klomchit A."/>
            <person name="Alharthi S.A."/>
            <person name="Onlamun T."/>
            <person name="Nurani R."/>
            <person name="Vong T.K."/>
            <person name="Alberti F."/>
            <person name="Greco C."/>
        </authorList>
    </citation>
    <scope>NUCLEOTIDE SEQUENCE [LARGE SCALE GENOMIC DNA]</scope>
    <source>
        <strain evidence="2">MFLUCC 19-0629</strain>
    </source>
</reference>
<sequence>MVQAWGNSVGSNMAALGRMLPQPGIYGESYTVFYIKTSHLMPGVGNSRYGNLELASSPKAVDRQHSKNNQEATKEDPKKDK</sequence>
<evidence type="ECO:0000313" key="3">
    <source>
        <dbReference type="Proteomes" id="UP001369815"/>
    </source>
</evidence>
<protein>
    <submittedName>
        <fullName evidence="2">Uncharacterized protein</fullName>
    </submittedName>
</protein>
<comment type="caution">
    <text evidence="2">The sequence shown here is derived from an EMBL/GenBank/DDBJ whole genome shotgun (WGS) entry which is preliminary data.</text>
</comment>
<evidence type="ECO:0000313" key="2">
    <source>
        <dbReference type="EMBL" id="KAK6954996.1"/>
    </source>
</evidence>
<feature type="region of interest" description="Disordered" evidence="1">
    <location>
        <begin position="46"/>
        <end position="81"/>
    </location>
</feature>
<dbReference type="EMBL" id="JBANMG010000003">
    <property type="protein sequence ID" value="KAK6954996.1"/>
    <property type="molecule type" value="Genomic_DNA"/>
</dbReference>
<keyword evidence="3" id="KW-1185">Reference proteome</keyword>
<evidence type="ECO:0000256" key="1">
    <source>
        <dbReference type="SAM" id="MobiDB-lite"/>
    </source>
</evidence>
<proteinExistence type="predicted"/>
<dbReference type="Proteomes" id="UP001369815">
    <property type="component" value="Unassembled WGS sequence"/>
</dbReference>
<feature type="compositionally biased region" description="Basic and acidic residues" evidence="1">
    <location>
        <begin position="72"/>
        <end position="81"/>
    </location>
</feature>
<dbReference type="AlphaFoldDB" id="A0AAX6MR60"/>